<dbReference type="AlphaFoldDB" id="A0AAV0HR31"/>
<dbReference type="Pfam" id="PF00076">
    <property type="entry name" value="RRM_1"/>
    <property type="match status" value="1"/>
</dbReference>
<organism evidence="3 4">
    <name type="scientific">Linum tenue</name>
    <dbReference type="NCBI Taxonomy" id="586396"/>
    <lineage>
        <taxon>Eukaryota</taxon>
        <taxon>Viridiplantae</taxon>
        <taxon>Streptophyta</taxon>
        <taxon>Embryophyta</taxon>
        <taxon>Tracheophyta</taxon>
        <taxon>Spermatophyta</taxon>
        <taxon>Magnoliopsida</taxon>
        <taxon>eudicotyledons</taxon>
        <taxon>Gunneridae</taxon>
        <taxon>Pentapetalae</taxon>
        <taxon>rosids</taxon>
        <taxon>fabids</taxon>
        <taxon>Malpighiales</taxon>
        <taxon>Linaceae</taxon>
        <taxon>Linum</taxon>
    </lineage>
</organism>
<dbReference type="InterPro" id="IPR035979">
    <property type="entry name" value="RBD_domain_sf"/>
</dbReference>
<evidence type="ECO:0000313" key="3">
    <source>
        <dbReference type="EMBL" id="CAI0387626.1"/>
    </source>
</evidence>
<dbReference type="GO" id="GO:0003723">
    <property type="term" value="F:RNA binding"/>
    <property type="evidence" value="ECO:0007669"/>
    <property type="project" value="UniProtKB-UniRule"/>
</dbReference>
<dbReference type="InterPro" id="IPR012677">
    <property type="entry name" value="Nucleotide-bd_a/b_plait_sf"/>
</dbReference>
<sequence length="234" mass="25483">MSHEGGYAVEVTGLSPKATEKDVHDFFAFSGAIQHIEIVRSGDSACTAYVTFKDAYAQETAVLLSGATILEERVCITRWGHYEDKFDFWNRPSTTTDYEKQQHQQTGQFVGDAGQAVTKAQEVVKEMLAMGYVLGKDALGKAKEFDESHQVSATATAKVAEFTERIGLSDKLFAGMEAVKAVDDKYHVSETTKSAANTVINSSYFSKGALWVSGALNRASNYASDLGSRAAQQH</sequence>
<gene>
    <name evidence="3" type="ORF">LITE_LOCUS5537</name>
</gene>
<proteinExistence type="predicted"/>
<dbReference type="SMART" id="SM00360">
    <property type="entry name" value="RRM"/>
    <property type="match status" value="1"/>
</dbReference>
<dbReference type="Proteomes" id="UP001154282">
    <property type="component" value="Unassembled WGS sequence"/>
</dbReference>
<dbReference type="InterPro" id="IPR034360">
    <property type="entry name" value="Vip1-like_RRM_plant"/>
</dbReference>
<evidence type="ECO:0000256" key="1">
    <source>
        <dbReference type="PROSITE-ProRule" id="PRU00176"/>
    </source>
</evidence>
<evidence type="ECO:0000313" key="4">
    <source>
        <dbReference type="Proteomes" id="UP001154282"/>
    </source>
</evidence>
<dbReference type="Gene3D" id="3.30.70.330">
    <property type="match status" value="1"/>
</dbReference>
<dbReference type="PANTHER" id="PTHR32343:SF26">
    <property type="entry name" value="RNA-BINDING (RRM_RBD_RNP MOTIFS) FAMILY PROTEIN"/>
    <property type="match status" value="1"/>
</dbReference>
<dbReference type="EMBL" id="CAMGYJ010000002">
    <property type="protein sequence ID" value="CAI0387626.1"/>
    <property type="molecule type" value="Genomic_DNA"/>
</dbReference>
<dbReference type="CDD" id="cd12269">
    <property type="entry name" value="RRM_Vip1_like"/>
    <property type="match status" value="1"/>
</dbReference>
<reference evidence="3" key="1">
    <citation type="submission" date="2022-08" db="EMBL/GenBank/DDBJ databases">
        <authorList>
            <person name="Gutierrez-Valencia J."/>
        </authorList>
    </citation>
    <scope>NUCLEOTIDE SEQUENCE</scope>
</reference>
<dbReference type="SUPFAM" id="SSF54928">
    <property type="entry name" value="RNA-binding domain, RBD"/>
    <property type="match status" value="1"/>
</dbReference>
<feature type="domain" description="RRM" evidence="2">
    <location>
        <begin position="7"/>
        <end position="73"/>
    </location>
</feature>
<keyword evidence="1" id="KW-0694">RNA-binding</keyword>
<keyword evidence="4" id="KW-1185">Reference proteome</keyword>
<accession>A0AAV0HR31</accession>
<dbReference type="InterPro" id="IPR000504">
    <property type="entry name" value="RRM_dom"/>
</dbReference>
<dbReference type="PROSITE" id="PS50102">
    <property type="entry name" value="RRM"/>
    <property type="match status" value="1"/>
</dbReference>
<name>A0AAV0HR31_9ROSI</name>
<comment type="caution">
    <text evidence="3">The sequence shown here is derived from an EMBL/GenBank/DDBJ whole genome shotgun (WGS) entry which is preliminary data.</text>
</comment>
<dbReference type="PANTHER" id="PTHR32343">
    <property type="entry name" value="SERINE/ARGININE-RICH SPLICING FACTOR"/>
    <property type="match status" value="1"/>
</dbReference>
<evidence type="ECO:0000259" key="2">
    <source>
        <dbReference type="PROSITE" id="PS50102"/>
    </source>
</evidence>
<protein>
    <recommendedName>
        <fullName evidence="2">RRM domain-containing protein</fullName>
    </recommendedName>
</protein>